<evidence type="ECO:0000313" key="2">
    <source>
        <dbReference type="EMBL" id="ACD96950.1"/>
    </source>
</evidence>
<dbReference type="HOGENOM" id="CLU_041903_1_1_7"/>
<evidence type="ECO:0000256" key="1">
    <source>
        <dbReference type="SAM" id="Phobius"/>
    </source>
</evidence>
<name>B3EAR7_TRIL1</name>
<dbReference type="AlphaFoldDB" id="B3EAR7"/>
<feature type="transmembrane region" description="Helical" evidence="1">
    <location>
        <begin position="172"/>
        <end position="191"/>
    </location>
</feature>
<dbReference type="EMBL" id="CP001089">
    <property type="protein sequence ID" value="ACD96950.1"/>
    <property type="molecule type" value="Genomic_DNA"/>
</dbReference>
<accession>B3EAR7</accession>
<feature type="transmembrane region" description="Helical" evidence="1">
    <location>
        <begin position="50"/>
        <end position="73"/>
    </location>
</feature>
<dbReference type="KEGG" id="glo:Glov_3244"/>
<keyword evidence="1" id="KW-0472">Membrane</keyword>
<dbReference type="InterPro" id="IPR007498">
    <property type="entry name" value="PqiA-like"/>
</dbReference>
<dbReference type="Proteomes" id="UP000002420">
    <property type="component" value="Chromosome"/>
</dbReference>
<feature type="transmembrane region" description="Helical" evidence="1">
    <location>
        <begin position="94"/>
        <end position="121"/>
    </location>
</feature>
<sequence>MSSAHTTLIACPECDLLLQEISLPPGGSACCCCCGATLYRNLPDSLNRSLALTVAAAVLFLVANAFPVLGINLQGNGNAVTLLQAVQELWRQDMPLVSTLTFVTAILVPGLELVMMLYLLLPLYRGHVPPGTSLIMRLLHAIKPWGMVEVFMLGILVSLVKLVQDFRIIPGVALWSFGGLTLLLAALASSFNQRDVWAHLDLKQRRSGV</sequence>
<dbReference type="RefSeq" id="WP_012471274.1">
    <property type="nucleotide sequence ID" value="NC_010814.1"/>
</dbReference>
<dbReference type="STRING" id="398767.Glov_3244"/>
<evidence type="ECO:0000313" key="3">
    <source>
        <dbReference type="Proteomes" id="UP000002420"/>
    </source>
</evidence>
<keyword evidence="3" id="KW-1185">Reference proteome</keyword>
<proteinExistence type="predicted"/>
<keyword evidence="1" id="KW-0812">Transmembrane</keyword>
<reference evidence="2 3" key="1">
    <citation type="submission" date="2008-05" db="EMBL/GenBank/DDBJ databases">
        <title>Complete sequence of chromosome of Geobacter lovleyi SZ.</title>
        <authorList>
            <consortium name="US DOE Joint Genome Institute"/>
            <person name="Lucas S."/>
            <person name="Copeland A."/>
            <person name="Lapidus A."/>
            <person name="Glavina del Rio T."/>
            <person name="Dalin E."/>
            <person name="Tice H."/>
            <person name="Bruce D."/>
            <person name="Goodwin L."/>
            <person name="Pitluck S."/>
            <person name="Chertkov O."/>
            <person name="Meincke L."/>
            <person name="Brettin T."/>
            <person name="Detter J.C."/>
            <person name="Han C."/>
            <person name="Tapia R."/>
            <person name="Kuske C.R."/>
            <person name="Schmutz J."/>
            <person name="Larimer F."/>
            <person name="Land M."/>
            <person name="Hauser L."/>
            <person name="Kyrpides N."/>
            <person name="Mikhailova N."/>
            <person name="Sung Y."/>
            <person name="Fletcher K.E."/>
            <person name="Ritalahti K.M."/>
            <person name="Loeffler F.E."/>
            <person name="Richardson P."/>
        </authorList>
    </citation>
    <scope>NUCLEOTIDE SEQUENCE [LARGE SCALE GENOMIC DNA]</scope>
    <source>
        <strain evidence="3">ATCC BAA-1151 / DSM 17278 / SZ</strain>
    </source>
</reference>
<organism evidence="2 3">
    <name type="scientific">Trichlorobacter lovleyi (strain ATCC BAA-1151 / DSM 17278 / SZ)</name>
    <name type="common">Geobacter lovleyi</name>
    <dbReference type="NCBI Taxonomy" id="398767"/>
    <lineage>
        <taxon>Bacteria</taxon>
        <taxon>Pseudomonadati</taxon>
        <taxon>Thermodesulfobacteriota</taxon>
        <taxon>Desulfuromonadia</taxon>
        <taxon>Geobacterales</taxon>
        <taxon>Geobacteraceae</taxon>
        <taxon>Trichlorobacter</taxon>
    </lineage>
</organism>
<feature type="transmembrane region" description="Helical" evidence="1">
    <location>
        <begin position="141"/>
        <end position="160"/>
    </location>
</feature>
<dbReference type="eggNOG" id="COG2995">
    <property type="taxonomic scope" value="Bacteria"/>
</dbReference>
<protein>
    <submittedName>
        <fullName evidence="2">Paraquat-inducible protein A</fullName>
    </submittedName>
</protein>
<keyword evidence="1" id="KW-1133">Transmembrane helix</keyword>
<dbReference type="Pfam" id="PF04403">
    <property type="entry name" value="PqiA"/>
    <property type="match status" value="1"/>
</dbReference>
<gene>
    <name evidence="2" type="ordered locus">Glov_3244</name>
</gene>